<evidence type="ECO:0000313" key="7">
    <source>
        <dbReference type="EMBL" id="EDO42254.1"/>
    </source>
</evidence>
<dbReference type="InParanoid" id="A7S2A9"/>
<keyword evidence="8" id="KW-1185">Reference proteome</keyword>
<dbReference type="InterPro" id="IPR056861">
    <property type="entry name" value="HMCN1-like_VWA"/>
</dbReference>
<dbReference type="Proteomes" id="UP000001593">
    <property type="component" value="Unassembled WGS sequence"/>
</dbReference>
<dbReference type="SUPFAM" id="SSF53300">
    <property type="entry name" value="vWA-like"/>
    <property type="match status" value="1"/>
</dbReference>
<dbReference type="PANTHER" id="PTHR14905:SF7">
    <property type="entry name" value="VON WILLEBRAND FACTOR A DOMAIN-CONTAINING PROTEIN 7"/>
    <property type="match status" value="1"/>
</dbReference>
<dbReference type="InterPro" id="IPR036465">
    <property type="entry name" value="vWFA_dom_sf"/>
</dbReference>
<dbReference type="AlphaFoldDB" id="A7S2A9"/>
<keyword evidence="2" id="KW-0964">Secreted</keyword>
<reference evidence="7 8" key="1">
    <citation type="journal article" date="2007" name="Science">
        <title>Sea anemone genome reveals ancestral eumetazoan gene repertoire and genomic organization.</title>
        <authorList>
            <person name="Putnam N.H."/>
            <person name="Srivastava M."/>
            <person name="Hellsten U."/>
            <person name="Dirks B."/>
            <person name="Chapman J."/>
            <person name="Salamov A."/>
            <person name="Terry A."/>
            <person name="Shapiro H."/>
            <person name="Lindquist E."/>
            <person name="Kapitonov V.V."/>
            <person name="Jurka J."/>
            <person name="Genikhovich G."/>
            <person name="Grigoriev I.V."/>
            <person name="Lucas S.M."/>
            <person name="Steele R.E."/>
            <person name="Finnerty J.R."/>
            <person name="Technau U."/>
            <person name="Martindale M.Q."/>
            <person name="Rokhsar D.S."/>
        </authorList>
    </citation>
    <scope>NUCLEOTIDE SEQUENCE [LARGE SCALE GENOMIC DNA]</scope>
    <source>
        <strain evidence="8">CH2 X CH6</strain>
    </source>
</reference>
<feature type="region of interest" description="Disordered" evidence="4">
    <location>
        <begin position="48"/>
        <end position="84"/>
    </location>
</feature>
<gene>
    <name evidence="7" type="ORF">NEMVEDRAFT_v1g242345</name>
</gene>
<evidence type="ECO:0000256" key="2">
    <source>
        <dbReference type="ARBA" id="ARBA00022525"/>
    </source>
</evidence>
<evidence type="ECO:0000313" key="8">
    <source>
        <dbReference type="Proteomes" id="UP000001593"/>
    </source>
</evidence>
<feature type="domain" description="Hemicentin-1-like von Willebrand factor A" evidence="6">
    <location>
        <begin position="189"/>
        <end position="344"/>
    </location>
</feature>
<dbReference type="OrthoDB" id="301415at2759"/>
<dbReference type="Pfam" id="PF25106">
    <property type="entry name" value="VWA_4"/>
    <property type="match status" value="1"/>
</dbReference>
<dbReference type="EMBL" id="DS469567">
    <property type="protein sequence ID" value="EDO42254.1"/>
    <property type="molecule type" value="Genomic_DNA"/>
</dbReference>
<dbReference type="HOGENOM" id="CLU_358754_0_0_1"/>
<dbReference type="CDD" id="cd00198">
    <property type="entry name" value="vWFA"/>
    <property type="match status" value="1"/>
</dbReference>
<dbReference type="KEGG" id="nve:5514110"/>
<dbReference type="InterPro" id="IPR052577">
    <property type="entry name" value="VWA7"/>
</dbReference>
<dbReference type="Gene3D" id="3.40.50.410">
    <property type="entry name" value="von Willebrand factor, type A domain"/>
    <property type="match status" value="1"/>
</dbReference>
<evidence type="ECO:0000256" key="1">
    <source>
        <dbReference type="ARBA" id="ARBA00004613"/>
    </source>
</evidence>
<dbReference type="OMA" id="IDFDYYF"/>
<evidence type="ECO:0000256" key="3">
    <source>
        <dbReference type="ARBA" id="ARBA00022729"/>
    </source>
</evidence>
<dbReference type="PhylomeDB" id="A7S2A9"/>
<keyword evidence="3 5" id="KW-0732">Signal</keyword>
<dbReference type="eggNOG" id="KOG4475">
    <property type="taxonomic scope" value="Eukaryota"/>
</dbReference>
<evidence type="ECO:0000256" key="5">
    <source>
        <dbReference type="SAM" id="SignalP"/>
    </source>
</evidence>
<feature type="compositionally biased region" description="Gly residues" evidence="4">
    <location>
        <begin position="56"/>
        <end position="67"/>
    </location>
</feature>
<proteinExistence type="predicted"/>
<feature type="signal peptide" evidence="5">
    <location>
        <begin position="1"/>
        <end position="25"/>
    </location>
</feature>
<feature type="chain" id="PRO_5002712231" description="Hemicentin-1-like von Willebrand factor A domain-containing protein" evidence="5">
    <location>
        <begin position="26"/>
        <end position="695"/>
    </location>
</feature>
<comment type="subcellular location">
    <subcellularLocation>
        <location evidence="1">Secreted</location>
    </subcellularLocation>
</comment>
<name>A7S2A9_NEMVE</name>
<evidence type="ECO:0000259" key="6">
    <source>
        <dbReference type="Pfam" id="PF25106"/>
    </source>
</evidence>
<protein>
    <recommendedName>
        <fullName evidence="6">Hemicentin-1-like von Willebrand factor A domain-containing protein</fullName>
    </recommendedName>
</protein>
<accession>A7S2A9</accession>
<organism evidence="7 8">
    <name type="scientific">Nematostella vectensis</name>
    <name type="common">Starlet sea anemone</name>
    <dbReference type="NCBI Taxonomy" id="45351"/>
    <lineage>
        <taxon>Eukaryota</taxon>
        <taxon>Metazoa</taxon>
        <taxon>Cnidaria</taxon>
        <taxon>Anthozoa</taxon>
        <taxon>Hexacorallia</taxon>
        <taxon>Actiniaria</taxon>
        <taxon>Edwardsiidae</taxon>
        <taxon>Nematostella</taxon>
    </lineage>
</organism>
<sequence length="695" mass="76983">MRSATLLSQLSVLAIALLYLPAAQSQSLDGYDMFDFAKKQLNPVSEKVEETLHRVSGGGPLPDGGRPGARPRTKKRGPRGESLGNNRYVSAMLQVNKAMAEAQGRRLSFDPTFLKTVTKLAVDANEMKKARDALGFGMYEDFKKYQACMKSGSRHKCGPSSSGIVAQIRSLIGDEKFNRLMAVQGDADLIFTIDTTGSMSEEINAAKRIVESIARYDRERPVRYTLSPFNDPHTGPVRRYGDRSQFLRALDNLRATGGGDCKEMTFHGIYNAINETKPPIESPMFVFTDAGPKDESTPDVNKDDAIGKALDYFVPVSFFYSTSPGSCRKPSEFDSFNEIVDATEGMSMQFGTSAAKLQQMGEIVISALDGTSTVKSGRVTVSGGPKRRGPPGIHSLHRLTMNRRNMFPIDESISKFIVVITVERNEELVELRDPNNGIVAQTYQLENGAIWVVHRPRSGMWSLMVPFSVGSHSFKVTASSELNIDFDYYFIRRLPGNSRVEIPISEPLIGEPAIVKVLIPLANRLQVSSLRLDALDRFGNVLEMSMVSRATATFQRPPSVPFKLRLRGTTVGGFSFERISRKIITAKSAIIRMVYNKNYYTLPRGKRSYVRFAIHNNGASDTFRVNLAFSSRGIQIVSPPSASGYHVRSRGQRYVSTQLEVPTSMRKGTFIKMFVTARGTRSGVTTKLSAQLMVM</sequence>
<evidence type="ECO:0000256" key="4">
    <source>
        <dbReference type="SAM" id="MobiDB-lite"/>
    </source>
</evidence>
<dbReference type="PANTHER" id="PTHR14905">
    <property type="entry name" value="NG37"/>
    <property type="match status" value="1"/>
</dbReference>